<dbReference type="RefSeq" id="WP_024952654.1">
    <property type="nucleotide sequence ID" value="NZ_CAWOWR010000097.1"/>
</dbReference>
<dbReference type="SMART" id="SM00357">
    <property type="entry name" value="CSP"/>
    <property type="match status" value="1"/>
</dbReference>
<dbReference type="InterPro" id="IPR011129">
    <property type="entry name" value="CSD"/>
</dbReference>
<evidence type="ECO:0000313" key="6">
    <source>
        <dbReference type="Proteomes" id="UP000319941"/>
    </source>
</evidence>
<dbReference type="Pfam" id="PF06961">
    <property type="entry name" value="DUF1294"/>
    <property type="match status" value="1"/>
</dbReference>
<dbReference type="PANTHER" id="PTHR12962:SF1">
    <property type="entry name" value="COLD SHOCK DOMAIN-CONTAINING PROTEIN CG9705"/>
    <property type="match status" value="1"/>
</dbReference>
<gene>
    <name evidence="5" type="ORF">FQP86_06775</name>
</gene>
<dbReference type="GO" id="GO:0043488">
    <property type="term" value="P:regulation of mRNA stability"/>
    <property type="evidence" value="ECO:0007669"/>
    <property type="project" value="TreeGrafter"/>
</dbReference>
<name>A0A558HQ66_9GAMM</name>
<dbReference type="InterPro" id="IPR019844">
    <property type="entry name" value="CSD_CS"/>
</dbReference>
<dbReference type="InterPro" id="IPR010718">
    <property type="entry name" value="DUF1294"/>
</dbReference>
<reference evidence="5 6" key="1">
    <citation type="submission" date="2019-07" db="EMBL/GenBank/DDBJ databases">
        <title>Diversity of Bacteria from Kongsfjorden, Arctic.</title>
        <authorList>
            <person name="Yu Y."/>
        </authorList>
    </citation>
    <scope>NUCLEOTIDE SEQUENCE [LARGE SCALE GENOMIC DNA]</scope>
    <source>
        <strain evidence="5 6">SM1923</strain>
    </source>
</reference>
<dbReference type="GO" id="GO:0003730">
    <property type="term" value="F:mRNA 3'-UTR binding"/>
    <property type="evidence" value="ECO:0007669"/>
    <property type="project" value="TreeGrafter"/>
</dbReference>
<evidence type="ECO:0000313" key="5">
    <source>
        <dbReference type="EMBL" id="TVU71228.1"/>
    </source>
</evidence>
<dbReference type="AlphaFoldDB" id="A0A558HQ66"/>
<organism evidence="5 6">
    <name type="scientific">Cobetia crustatorum</name>
    <dbReference type="NCBI Taxonomy" id="553385"/>
    <lineage>
        <taxon>Bacteria</taxon>
        <taxon>Pseudomonadati</taxon>
        <taxon>Pseudomonadota</taxon>
        <taxon>Gammaproteobacteria</taxon>
        <taxon>Oceanospirillales</taxon>
        <taxon>Halomonadaceae</taxon>
        <taxon>Cobetia</taxon>
    </lineage>
</organism>
<dbReference type="InterPro" id="IPR002059">
    <property type="entry name" value="CSP_DNA-bd"/>
</dbReference>
<keyword evidence="1" id="KW-0597">Phosphoprotein</keyword>
<evidence type="ECO:0000256" key="1">
    <source>
        <dbReference type="ARBA" id="ARBA00022553"/>
    </source>
</evidence>
<evidence type="ECO:0000256" key="2">
    <source>
        <dbReference type="RuleBase" id="RU000408"/>
    </source>
</evidence>
<comment type="caution">
    <text evidence="5">The sequence shown here is derived from an EMBL/GenBank/DDBJ whole genome shotgun (WGS) entry which is preliminary data.</text>
</comment>
<dbReference type="Gene3D" id="2.40.50.140">
    <property type="entry name" value="Nucleic acid-binding proteins"/>
    <property type="match status" value="1"/>
</dbReference>
<dbReference type="GO" id="GO:0005829">
    <property type="term" value="C:cytosol"/>
    <property type="evidence" value="ECO:0007669"/>
    <property type="project" value="UniProtKB-ARBA"/>
</dbReference>
<dbReference type="EMBL" id="VNFH01000004">
    <property type="protein sequence ID" value="TVU71228.1"/>
    <property type="molecule type" value="Genomic_DNA"/>
</dbReference>
<dbReference type="OrthoDB" id="72963at2"/>
<keyword evidence="3" id="KW-0472">Membrane</keyword>
<protein>
    <submittedName>
        <fullName evidence="5">DUF1294 domain-containing protein</fullName>
    </submittedName>
</protein>
<dbReference type="CDD" id="cd04458">
    <property type="entry name" value="CSP_CDS"/>
    <property type="match status" value="1"/>
</dbReference>
<keyword evidence="6" id="KW-1185">Reference proteome</keyword>
<dbReference type="SUPFAM" id="SSF50249">
    <property type="entry name" value="Nucleic acid-binding proteins"/>
    <property type="match status" value="1"/>
</dbReference>
<keyword evidence="3" id="KW-0812">Transmembrane</keyword>
<feature type="transmembrane region" description="Helical" evidence="3">
    <location>
        <begin position="101"/>
        <end position="120"/>
    </location>
</feature>
<feature type="transmembrane region" description="Helical" evidence="3">
    <location>
        <begin position="169"/>
        <end position="187"/>
    </location>
</feature>
<dbReference type="Proteomes" id="UP000319941">
    <property type="component" value="Unassembled WGS sequence"/>
</dbReference>
<dbReference type="InterPro" id="IPR052069">
    <property type="entry name" value="Ca-reg_mRNA-binding_domain"/>
</dbReference>
<sequence>MSLQGRLTRWNDDKGFGFIKPSLGGQEVFAHISAYKGRGRPKASAQVHYQLGMDENNRPRATRFRTLGAGASTTSAGVGLAWLMMLVVMVVLGAGWQQGRLPWMLPVAYLGMSLVTYLAYRVDKQAATSGEWRVSEGKLHLMELLCGWPGAWIAQQSLRHKTRKTSYRVVFWCVVLINIAAVSWLTLSPDAAAIRDLLGFPVMAGEAMIRWS</sequence>
<dbReference type="STRING" id="553385.GCA_000591415_02753"/>
<dbReference type="PROSITE" id="PS51857">
    <property type="entry name" value="CSD_2"/>
    <property type="match status" value="1"/>
</dbReference>
<dbReference type="PROSITE" id="PS00352">
    <property type="entry name" value="CSD_1"/>
    <property type="match status" value="1"/>
</dbReference>
<accession>A0A558HQ66</accession>
<evidence type="ECO:0000256" key="3">
    <source>
        <dbReference type="SAM" id="Phobius"/>
    </source>
</evidence>
<dbReference type="PANTHER" id="PTHR12962">
    <property type="entry name" value="CALCIUM-REGULATED HEAT STABLE PROTEIN CRHSP-24-RELATED"/>
    <property type="match status" value="1"/>
</dbReference>
<dbReference type="Pfam" id="PF00313">
    <property type="entry name" value="CSD"/>
    <property type="match status" value="1"/>
</dbReference>
<dbReference type="InterPro" id="IPR012340">
    <property type="entry name" value="NA-bd_OB-fold"/>
</dbReference>
<feature type="transmembrane region" description="Helical" evidence="3">
    <location>
        <begin position="67"/>
        <end position="95"/>
    </location>
</feature>
<comment type="subcellular location">
    <subcellularLocation>
        <location evidence="2">Cytoplasm</location>
    </subcellularLocation>
</comment>
<keyword evidence="3" id="KW-1133">Transmembrane helix</keyword>
<proteinExistence type="predicted"/>
<evidence type="ECO:0000259" key="4">
    <source>
        <dbReference type="PROSITE" id="PS51857"/>
    </source>
</evidence>
<feature type="domain" description="CSD" evidence="4">
    <location>
        <begin position="2"/>
        <end position="66"/>
    </location>
</feature>